<evidence type="ECO:0000313" key="3">
    <source>
        <dbReference type="EMBL" id="TEW64275.1"/>
    </source>
</evidence>
<comment type="caution">
    <text evidence="3">The sequence shown here is derived from an EMBL/GenBank/DDBJ whole genome shotgun (WGS) entry which is preliminary data.</text>
</comment>
<reference evidence="2 5" key="3">
    <citation type="submission" date="2020-08" db="EMBL/GenBank/DDBJ databases">
        <title>Genomic Encyclopedia of Type Strains, Phase IV (KMG-IV): sequencing the most valuable type-strain genomes for metagenomic binning, comparative biology and taxonomic classification.</title>
        <authorList>
            <person name="Goeker M."/>
        </authorList>
    </citation>
    <scope>NUCLEOTIDE SEQUENCE [LARGE SCALE GENOMIC DNA]</scope>
    <source>
        <strain evidence="2 5">DSM 100995</strain>
    </source>
</reference>
<proteinExistence type="predicted"/>
<reference evidence="3 4" key="1">
    <citation type="journal article" date="2016" name="Int. J. Syst. Evol. Microbiol.">
        <title>Proposal of Mucilaginibacter phyllosphaerae sp. nov. isolated from the phyllosphere of Galium album.</title>
        <authorList>
            <person name="Aydogan E.L."/>
            <person name="Busse H.J."/>
            <person name="Moser G."/>
            <person name="Muller C."/>
            <person name="Kampfer P."/>
            <person name="Glaeser S.P."/>
        </authorList>
    </citation>
    <scope>NUCLEOTIDE SEQUENCE [LARGE SCALE GENOMIC DNA]</scope>
    <source>
        <strain evidence="3 4">PP-F2FG21</strain>
    </source>
</reference>
<evidence type="ECO:0000256" key="1">
    <source>
        <dbReference type="SAM" id="SignalP"/>
    </source>
</evidence>
<protein>
    <submittedName>
        <fullName evidence="3">Uncharacterized protein</fullName>
    </submittedName>
</protein>
<feature type="chain" id="PRO_5044616299" evidence="1">
    <location>
        <begin position="20"/>
        <end position="217"/>
    </location>
</feature>
<dbReference type="RefSeq" id="WP_134337917.1">
    <property type="nucleotide sequence ID" value="NZ_BMCZ01000002.1"/>
</dbReference>
<accession>A0A4Y8A7H1</accession>
<dbReference type="Proteomes" id="UP000297248">
    <property type="component" value="Unassembled WGS sequence"/>
</dbReference>
<dbReference type="EMBL" id="JACIEG010000007">
    <property type="protein sequence ID" value="MBB3970783.1"/>
    <property type="molecule type" value="Genomic_DNA"/>
</dbReference>
<dbReference type="EMBL" id="SNQG01000007">
    <property type="protein sequence ID" value="TEW64275.1"/>
    <property type="molecule type" value="Genomic_DNA"/>
</dbReference>
<gene>
    <name evidence="3" type="ORF">E2R65_18185</name>
    <name evidence="2" type="ORF">GGR35_003409</name>
</gene>
<feature type="signal peptide" evidence="1">
    <location>
        <begin position="1"/>
        <end position="19"/>
    </location>
</feature>
<evidence type="ECO:0000313" key="5">
    <source>
        <dbReference type="Proteomes" id="UP000583101"/>
    </source>
</evidence>
<dbReference type="Proteomes" id="UP000583101">
    <property type="component" value="Unassembled WGS sequence"/>
</dbReference>
<organism evidence="3 4">
    <name type="scientific">Mucilaginibacter phyllosphaerae</name>
    <dbReference type="NCBI Taxonomy" id="1812349"/>
    <lineage>
        <taxon>Bacteria</taxon>
        <taxon>Pseudomonadati</taxon>
        <taxon>Bacteroidota</taxon>
        <taxon>Sphingobacteriia</taxon>
        <taxon>Sphingobacteriales</taxon>
        <taxon>Sphingobacteriaceae</taxon>
        <taxon>Mucilaginibacter</taxon>
    </lineage>
</organism>
<dbReference type="OrthoDB" id="799509at2"/>
<keyword evidence="1" id="KW-0732">Signal</keyword>
<dbReference type="AlphaFoldDB" id="A0A4Y8A7H1"/>
<sequence>MRKTLFIIFLLAGAFTARAQNPDNRKWFEGRVYHTSGEVFDGLVSWTPPRKGEYEDGDRIFYCADEKAEVFPIPYYKINSFVMGDDSIVVSHNVQFKNSPFMTVLLDNPTKLYANQILKNGFPLIINTGGFSGNVGMGIGVGTSIGGGVKTTYYYGTNADKLTKLDKKQFMEVMSGMMADKPEVVAKIKDKTFRYGDMQDLLTYYFTGQMPKRSYDR</sequence>
<keyword evidence="5" id="KW-1185">Reference proteome</keyword>
<name>A0A4Y8A7H1_9SPHI</name>
<evidence type="ECO:0000313" key="4">
    <source>
        <dbReference type="Proteomes" id="UP000297248"/>
    </source>
</evidence>
<evidence type="ECO:0000313" key="2">
    <source>
        <dbReference type="EMBL" id="MBB3970783.1"/>
    </source>
</evidence>
<reference evidence="3" key="2">
    <citation type="submission" date="2019-03" db="EMBL/GenBank/DDBJ databases">
        <authorList>
            <person name="Yan Y.-Q."/>
            <person name="Du Z.-J."/>
        </authorList>
    </citation>
    <scope>NUCLEOTIDE SEQUENCE</scope>
    <source>
        <strain evidence="3">PP-F2FG21</strain>
    </source>
</reference>